<gene>
    <name evidence="2" type="ORF">ALE3EI_1529</name>
</gene>
<dbReference type="Gene3D" id="3.10.180.10">
    <property type="entry name" value="2,3-Dihydroxybiphenyl 1,2-Dioxygenase, domain 1"/>
    <property type="match status" value="1"/>
</dbReference>
<evidence type="ECO:0000259" key="1">
    <source>
        <dbReference type="Pfam" id="PF06983"/>
    </source>
</evidence>
<name>A0A7G8PUS1_9FLAO</name>
<dbReference type="InterPro" id="IPR029068">
    <property type="entry name" value="Glyas_Bleomycin-R_OHBP_Dase"/>
</dbReference>
<organism evidence="2 3">
    <name type="scientific">Constantimarinum furrinae</name>
    <dbReference type="NCBI Taxonomy" id="2562285"/>
    <lineage>
        <taxon>Bacteria</taxon>
        <taxon>Pseudomonadati</taxon>
        <taxon>Bacteroidota</taxon>
        <taxon>Flavobacteriia</taxon>
        <taxon>Flavobacteriales</taxon>
        <taxon>Flavobacteriaceae</taxon>
        <taxon>Altibacter/Constantimarinum group</taxon>
        <taxon>Constantimarinum</taxon>
    </lineage>
</organism>
<dbReference type="EMBL" id="CP052909">
    <property type="protein sequence ID" value="QNJ98087.1"/>
    <property type="molecule type" value="Genomic_DNA"/>
</dbReference>
<sequence length="145" mass="16337">MTSIHPYLTFNGDCEAAFTLYKGIFGGDFQTLSRFGEMPPDPEYPVSEEDRDLIMHVSLPIGDHSVLMGSDTSENFGHKAVAGSNFSISINVEKRDKADEIFKKLSDKGYVIMPMADTFWESYFGMCKDRFGIQWMVSAEHSKSK</sequence>
<dbReference type="Proteomes" id="UP000515514">
    <property type="component" value="Chromosome"/>
</dbReference>
<accession>A0A7G8PUS1</accession>
<keyword evidence="3" id="KW-1185">Reference proteome</keyword>
<dbReference type="KEGG" id="alti:ALE3EI_1529"/>
<protein>
    <submittedName>
        <fullName evidence="2">Glyoxalase</fullName>
    </submittedName>
</protein>
<feature type="domain" description="PhnB-like" evidence="1">
    <location>
        <begin position="3"/>
        <end position="137"/>
    </location>
</feature>
<evidence type="ECO:0000313" key="2">
    <source>
        <dbReference type="EMBL" id="QNJ98087.1"/>
    </source>
</evidence>
<dbReference type="SUPFAM" id="SSF54593">
    <property type="entry name" value="Glyoxalase/Bleomycin resistance protein/Dihydroxybiphenyl dioxygenase"/>
    <property type="match status" value="1"/>
</dbReference>
<dbReference type="PANTHER" id="PTHR33990">
    <property type="entry name" value="PROTEIN YJDN-RELATED"/>
    <property type="match status" value="1"/>
</dbReference>
<dbReference type="AlphaFoldDB" id="A0A7G8PUS1"/>
<dbReference type="CDD" id="cd06588">
    <property type="entry name" value="PhnB_like"/>
    <property type="match status" value="1"/>
</dbReference>
<dbReference type="PANTHER" id="PTHR33990:SF1">
    <property type="entry name" value="PROTEIN YJDN"/>
    <property type="match status" value="1"/>
</dbReference>
<dbReference type="RefSeq" id="WP_186987709.1">
    <property type="nucleotide sequence ID" value="NZ_CP052909.1"/>
</dbReference>
<proteinExistence type="predicted"/>
<reference evidence="2 3" key="1">
    <citation type="submission" date="2020-04" db="EMBL/GenBank/DDBJ databases">
        <title>Genome sequence of Altibacter aquimarinus strain ALE3EI.</title>
        <authorList>
            <person name="Oh H.-M."/>
            <person name="Jang D."/>
        </authorList>
    </citation>
    <scope>NUCLEOTIDE SEQUENCE [LARGE SCALE GENOMIC DNA]</scope>
    <source>
        <strain evidence="2 3">ALE3EI</strain>
    </source>
</reference>
<dbReference type="Pfam" id="PF06983">
    <property type="entry name" value="3-dmu-9_3-mt"/>
    <property type="match status" value="1"/>
</dbReference>
<dbReference type="InterPro" id="IPR028973">
    <property type="entry name" value="PhnB-like"/>
</dbReference>
<evidence type="ECO:0000313" key="3">
    <source>
        <dbReference type="Proteomes" id="UP000515514"/>
    </source>
</evidence>